<dbReference type="EnsemblPlants" id="Zm00001eb127560_T001">
    <property type="protein sequence ID" value="Zm00001eb127560_P001"/>
    <property type="gene ID" value="Zm00001eb127560"/>
</dbReference>
<dbReference type="Proteomes" id="UP000007305">
    <property type="component" value="Chromosome 3"/>
</dbReference>
<dbReference type="GO" id="GO:0000398">
    <property type="term" value="P:mRNA splicing, via spliceosome"/>
    <property type="evidence" value="ECO:0007669"/>
    <property type="project" value="InterPro"/>
</dbReference>
<feature type="region of interest" description="Disordered" evidence="3">
    <location>
        <begin position="92"/>
        <end position="120"/>
    </location>
</feature>
<dbReference type="GO" id="GO:0005634">
    <property type="term" value="C:nucleus"/>
    <property type="evidence" value="ECO:0007669"/>
    <property type="project" value="UniProtKB-SubCell"/>
</dbReference>
<keyword evidence="2" id="KW-0539">Nucleus</keyword>
<dbReference type="PANTHER" id="PTHR12214:SF0">
    <property type="entry name" value="LD29489P"/>
    <property type="match status" value="1"/>
</dbReference>
<name>A0A804N1I9_MAIZE</name>
<feature type="compositionally biased region" description="Low complexity" evidence="3">
    <location>
        <begin position="199"/>
        <end position="212"/>
    </location>
</feature>
<comment type="subcellular location">
    <subcellularLocation>
        <location evidence="1">Nucleus</location>
    </subcellularLocation>
</comment>
<dbReference type="PANTHER" id="PTHR12214">
    <property type="entry name" value="GC-RICH SEQUENCE DNA-BINDING FACTOR"/>
    <property type="match status" value="1"/>
</dbReference>
<proteinExistence type="predicted"/>
<dbReference type="InParanoid" id="A0A804N1I9"/>
<reference evidence="5" key="1">
    <citation type="submission" date="2015-12" db="EMBL/GenBank/DDBJ databases">
        <title>Update maize B73 reference genome by single molecule sequencing technologies.</title>
        <authorList>
            <consortium name="Maize Genome Sequencing Project"/>
            <person name="Ware D."/>
        </authorList>
    </citation>
    <scope>NUCLEOTIDE SEQUENCE [LARGE SCALE GENOMIC DNA]</scope>
    <source>
        <strain evidence="5">cv. B73</strain>
    </source>
</reference>
<evidence type="ECO:0000313" key="4">
    <source>
        <dbReference type="EnsemblPlants" id="Zm00001eb127560_P001"/>
    </source>
</evidence>
<evidence type="ECO:0000256" key="1">
    <source>
        <dbReference type="ARBA" id="ARBA00004123"/>
    </source>
</evidence>
<dbReference type="Gramene" id="Zm00001eb127560_T001">
    <property type="protein sequence ID" value="Zm00001eb127560_P001"/>
    <property type="gene ID" value="Zm00001eb127560"/>
</dbReference>
<feature type="region of interest" description="Disordered" evidence="3">
    <location>
        <begin position="184"/>
        <end position="212"/>
    </location>
</feature>
<reference evidence="4" key="2">
    <citation type="submission" date="2019-07" db="EMBL/GenBank/DDBJ databases">
        <authorList>
            <person name="Seetharam A."/>
            <person name="Woodhouse M."/>
            <person name="Cannon E."/>
        </authorList>
    </citation>
    <scope>NUCLEOTIDE SEQUENCE [LARGE SCALE GENOMIC DNA]</scope>
    <source>
        <strain evidence="4">cv. B73</strain>
    </source>
</reference>
<evidence type="ECO:0000256" key="3">
    <source>
        <dbReference type="SAM" id="MobiDB-lite"/>
    </source>
</evidence>
<keyword evidence="5" id="KW-1185">Reference proteome</keyword>
<evidence type="ECO:0000313" key="5">
    <source>
        <dbReference type="Proteomes" id="UP000007305"/>
    </source>
</evidence>
<organism evidence="4 5">
    <name type="scientific">Zea mays</name>
    <name type="common">Maize</name>
    <dbReference type="NCBI Taxonomy" id="4577"/>
    <lineage>
        <taxon>Eukaryota</taxon>
        <taxon>Viridiplantae</taxon>
        <taxon>Streptophyta</taxon>
        <taxon>Embryophyta</taxon>
        <taxon>Tracheophyta</taxon>
        <taxon>Spermatophyta</taxon>
        <taxon>Magnoliopsida</taxon>
        <taxon>Liliopsida</taxon>
        <taxon>Poales</taxon>
        <taxon>Poaceae</taxon>
        <taxon>PACMAD clade</taxon>
        <taxon>Panicoideae</taxon>
        <taxon>Andropogonodae</taxon>
        <taxon>Andropogoneae</taxon>
        <taxon>Tripsacinae</taxon>
        <taxon>Zea</taxon>
    </lineage>
</organism>
<accession>A0A804N1I9</accession>
<reference evidence="4" key="3">
    <citation type="submission" date="2021-05" db="UniProtKB">
        <authorList>
            <consortium name="EnsemblPlants"/>
        </authorList>
    </citation>
    <scope>IDENTIFICATION</scope>
    <source>
        <strain evidence="4">cv. B73</strain>
    </source>
</reference>
<dbReference type="AlphaFoldDB" id="A0A804N1I9"/>
<sequence length="363" mass="38891">MKVVIRSASHGCSAGNWSSTPPCTVARQGLGHPLRLARLLGWDLVVCSTSQVCSAGTWSSTPPCEVAWQGLGRPLYLVGLLGCGRLSFADDEDEDDAEAGPFAQRRLPPTASVRPARTASPAAGALHRLTLARERIKSSPTPTGAAVSAPKPSNFQSHAREYTPERLLELQKNAHPLLGSLLRAQPRTPVTEPRSQKLSSTPASSTPATTTTAATETVVVLKAIRAKRQQPRHAAPDYISLDAGDVLSSRNAAGESSDEDDNEITDQIAMYTDKPGDGPRSTKGVFNGISNRVLPPVWGLSVMAAGRLRMIEMMMMPTKERGNGRKSSSGRGLVGGWTMLLLRGQQMGYQLLCRSSHNHLDTQ</sequence>
<evidence type="ECO:0000256" key="2">
    <source>
        <dbReference type="ARBA" id="ARBA00023242"/>
    </source>
</evidence>
<dbReference type="InterPro" id="IPR012890">
    <property type="entry name" value="GCFC2-like"/>
</dbReference>
<feature type="region of interest" description="Disordered" evidence="3">
    <location>
        <begin position="137"/>
        <end position="157"/>
    </location>
</feature>
<protein>
    <submittedName>
        <fullName evidence="4">Uncharacterized protein</fullName>
    </submittedName>
</protein>
<dbReference type="GO" id="GO:0003677">
    <property type="term" value="F:DNA binding"/>
    <property type="evidence" value="ECO:0007669"/>
    <property type="project" value="InterPro"/>
</dbReference>